<sequence>MYRWFSLFFAVVLIVLAVLIYYDSQSRETPEPQTSTAPHHGEGFGDTSETFFDFHGDLDVSDEEAVSNRIAQIETRLSEIDPLSRTAVPFYGELMLLHQRLGRLDGAAQASRHIAMIMDDPQDWWNAAMLNYNWAETIGDAEIRNHFLTLSKDCFEEALELTENAELLTDYAVALISMNKDAEALQALGTAIADHPPYFRSYLTKGMILYHHNRIDESISYLTQSIEIAATEDESQQVRNAIDETTLNI</sequence>
<keyword evidence="3" id="KW-1185">Reference proteome</keyword>
<feature type="transmembrane region" description="Helical" evidence="1">
    <location>
        <begin position="6"/>
        <end position="22"/>
    </location>
</feature>
<gene>
    <name evidence="2" type="ORF">CYPRO_1704</name>
</gene>
<keyword evidence="1" id="KW-0472">Membrane</keyword>
<evidence type="ECO:0000313" key="3">
    <source>
        <dbReference type="Proteomes" id="UP000254808"/>
    </source>
</evidence>
<dbReference type="AlphaFoldDB" id="A0A345UKF3"/>
<dbReference type="InterPro" id="IPR019734">
    <property type="entry name" value="TPR_rpt"/>
</dbReference>
<dbReference type="Proteomes" id="UP000254808">
    <property type="component" value="Chromosome"/>
</dbReference>
<organism evidence="2 3">
    <name type="scientific">Cyclonatronum proteinivorum</name>
    <dbReference type="NCBI Taxonomy" id="1457365"/>
    <lineage>
        <taxon>Bacteria</taxon>
        <taxon>Pseudomonadati</taxon>
        <taxon>Balneolota</taxon>
        <taxon>Balneolia</taxon>
        <taxon>Balneolales</taxon>
        <taxon>Cyclonatronaceae</taxon>
        <taxon>Cyclonatronum</taxon>
    </lineage>
</organism>
<dbReference type="SUPFAM" id="SSF48452">
    <property type="entry name" value="TPR-like"/>
    <property type="match status" value="1"/>
</dbReference>
<dbReference type="KEGG" id="cprv:CYPRO_1704"/>
<dbReference type="EMBL" id="CP027806">
    <property type="protein sequence ID" value="AXJ00955.1"/>
    <property type="molecule type" value="Genomic_DNA"/>
</dbReference>
<evidence type="ECO:0000313" key="2">
    <source>
        <dbReference type="EMBL" id="AXJ00955.1"/>
    </source>
</evidence>
<evidence type="ECO:0000256" key="1">
    <source>
        <dbReference type="SAM" id="Phobius"/>
    </source>
</evidence>
<dbReference type="Gene3D" id="1.25.40.10">
    <property type="entry name" value="Tetratricopeptide repeat domain"/>
    <property type="match status" value="1"/>
</dbReference>
<keyword evidence="1" id="KW-0812">Transmembrane</keyword>
<dbReference type="Pfam" id="PF13181">
    <property type="entry name" value="TPR_8"/>
    <property type="match status" value="1"/>
</dbReference>
<reference evidence="2 3" key="1">
    <citation type="submission" date="2018-03" db="EMBL/GenBank/DDBJ databases">
        <title>Phenotypic and genomic properties of Cyclonatronum proteinivorum gen. nov., sp. nov., a haloalkaliphilic bacteroidete from soda lakes possessing Na+-translocating rhodopsin.</title>
        <authorList>
            <person name="Toshchakov S.V."/>
            <person name="Korzhenkov A."/>
            <person name="Samarov N.I."/>
            <person name="Kublanov I.V."/>
            <person name="Muntyan M.S."/>
            <person name="Sorokin D.Y."/>
        </authorList>
    </citation>
    <scope>NUCLEOTIDE SEQUENCE [LARGE SCALE GENOMIC DNA]</scope>
    <source>
        <strain evidence="2 3">Omega</strain>
    </source>
</reference>
<name>A0A345UKF3_9BACT</name>
<dbReference type="RefSeq" id="WP_114984200.1">
    <property type="nucleotide sequence ID" value="NZ_CP027806.1"/>
</dbReference>
<keyword evidence="1" id="KW-1133">Transmembrane helix</keyword>
<dbReference type="InterPro" id="IPR011990">
    <property type="entry name" value="TPR-like_helical_dom_sf"/>
</dbReference>
<protein>
    <recommendedName>
        <fullName evidence="4">Tetratricopeptide repeat-containing protein</fullName>
    </recommendedName>
</protein>
<accession>A0A345UKF3</accession>
<proteinExistence type="predicted"/>
<evidence type="ECO:0008006" key="4">
    <source>
        <dbReference type="Google" id="ProtNLM"/>
    </source>
</evidence>